<proteinExistence type="predicted"/>
<reference evidence="1 2" key="1">
    <citation type="journal article" date="2011" name="Science">
        <title>The ecoresponsive genome of Daphnia pulex.</title>
        <authorList>
            <person name="Colbourne J.K."/>
            <person name="Pfrender M.E."/>
            <person name="Gilbert D."/>
            <person name="Thomas W.K."/>
            <person name="Tucker A."/>
            <person name="Oakley T.H."/>
            <person name="Tokishita S."/>
            <person name="Aerts A."/>
            <person name="Arnold G.J."/>
            <person name="Basu M.K."/>
            <person name="Bauer D.J."/>
            <person name="Caceres C.E."/>
            <person name="Carmel L."/>
            <person name="Casola C."/>
            <person name="Choi J.H."/>
            <person name="Detter J.C."/>
            <person name="Dong Q."/>
            <person name="Dusheyko S."/>
            <person name="Eads B.D."/>
            <person name="Frohlich T."/>
            <person name="Geiler-Samerotte K.A."/>
            <person name="Gerlach D."/>
            <person name="Hatcher P."/>
            <person name="Jogdeo S."/>
            <person name="Krijgsveld J."/>
            <person name="Kriventseva E.V."/>
            <person name="Kultz D."/>
            <person name="Laforsch C."/>
            <person name="Lindquist E."/>
            <person name="Lopez J."/>
            <person name="Manak J.R."/>
            <person name="Muller J."/>
            <person name="Pangilinan J."/>
            <person name="Patwardhan R.P."/>
            <person name="Pitluck S."/>
            <person name="Pritham E.J."/>
            <person name="Rechtsteiner A."/>
            <person name="Rho M."/>
            <person name="Rogozin I.B."/>
            <person name="Sakarya O."/>
            <person name="Salamov A."/>
            <person name="Schaack S."/>
            <person name="Shapiro H."/>
            <person name="Shiga Y."/>
            <person name="Skalitzky C."/>
            <person name="Smith Z."/>
            <person name="Souvorov A."/>
            <person name="Sung W."/>
            <person name="Tang Z."/>
            <person name="Tsuchiya D."/>
            <person name="Tu H."/>
            <person name="Vos H."/>
            <person name="Wang M."/>
            <person name="Wolf Y.I."/>
            <person name="Yamagata H."/>
            <person name="Yamada T."/>
            <person name="Ye Y."/>
            <person name="Shaw J.R."/>
            <person name="Andrews J."/>
            <person name="Crease T.J."/>
            <person name="Tang H."/>
            <person name="Lucas S.M."/>
            <person name="Robertson H.M."/>
            <person name="Bork P."/>
            <person name="Koonin E.V."/>
            <person name="Zdobnov E.M."/>
            <person name="Grigoriev I.V."/>
            <person name="Lynch M."/>
            <person name="Boore J.L."/>
        </authorList>
    </citation>
    <scope>NUCLEOTIDE SEQUENCE [LARGE SCALE GENOMIC DNA]</scope>
</reference>
<feature type="non-terminal residue" evidence="1">
    <location>
        <position position="1"/>
    </location>
</feature>
<name>E9GH72_DAPPU</name>
<evidence type="ECO:0000313" key="1">
    <source>
        <dbReference type="EMBL" id="EFX81238.1"/>
    </source>
</evidence>
<dbReference type="OMA" id="ENCNCDC"/>
<sequence>GVEYSWWNDQNGNEQYYWNGNDNSTHMCSCGISKTCADPNENCNCDCDAAVPVNLVDEGILKKKTN</sequence>
<dbReference type="PhylomeDB" id="E9GH72"/>
<protein>
    <submittedName>
        <fullName evidence="1">Uncharacterized protein</fullName>
    </submittedName>
</protein>
<dbReference type="HOGENOM" id="CLU_200859_0_0_1"/>
<evidence type="ECO:0000313" key="2">
    <source>
        <dbReference type="Proteomes" id="UP000000305"/>
    </source>
</evidence>
<dbReference type="Proteomes" id="UP000000305">
    <property type="component" value="Unassembled WGS sequence"/>
</dbReference>
<dbReference type="InParanoid" id="E9GH72"/>
<dbReference type="EMBL" id="GL732544">
    <property type="protein sequence ID" value="EFX81238.1"/>
    <property type="molecule type" value="Genomic_DNA"/>
</dbReference>
<dbReference type="AlphaFoldDB" id="E9GH72"/>
<dbReference type="OrthoDB" id="26719at2759"/>
<dbReference type="KEGG" id="dpx:DAPPUDRAFT_50444"/>
<keyword evidence="2" id="KW-1185">Reference proteome</keyword>
<gene>
    <name evidence="1" type="ORF">DAPPUDRAFT_50444</name>
</gene>
<accession>E9GH72</accession>
<organism evidence="1 2">
    <name type="scientific">Daphnia pulex</name>
    <name type="common">Water flea</name>
    <dbReference type="NCBI Taxonomy" id="6669"/>
    <lineage>
        <taxon>Eukaryota</taxon>
        <taxon>Metazoa</taxon>
        <taxon>Ecdysozoa</taxon>
        <taxon>Arthropoda</taxon>
        <taxon>Crustacea</taxon>
        <taxon>Branchiopoda</taxon>
        <taxon>Diplostraca</taxon>
        <taxon>Cladocera</taxon>
        <taxon>Anomopoda</taxon>
        <taxon>Daphniidae</taxon>
        <taxon>Daphnia</taxon>
    </lineage>
</organism>